<dbReference type="PANTHER" id="PTHR24220:SF685">
    <property type="entry name" value="ABC TRANSPORTER RELATED"/>
    <property type="match status" value="1"/>
</dbReference>
<evidence type="ECO:0000256" key="2">
    <source>
        <dbReference type="ARBA" id="ARBA00022741"/>
    </source>
</evidence>
<reference evidence="6 7" key="1">
    <citation type="submission" date="2017-07" db="EMBL/GenBank/DDBJ databases">
        <title>Bifidobacterium novel species.</title>
        <authorList>
            <person name="Lugli G.A."/>
            <person name="Milani C."/>
            <person name="Duranti S."/>
            <person name="Mangifesta M."/>
        </authorList>
    </citation>
    <scope>NUCLEOTIDE SEQUENCE [LARGE SCALE GENOMIC DNA]</scope>
    <source>
        <strain evidence="7">Uis1B</strain>
    </source>
</reference>
<dbReference type="InterPro" id="IPR027417">
    <property type="entry name" value="P-loop_NTPase"/>
</dbReference>
<keyword evidence="3" id="KW-0067">ATP-binding</keyword>
<evidence type="ECO:0000259" key="5">
    <source>
        <dbReference type="PROSITE" id="PS50893"/>
    </source>
</evidence>
<protein>
    <submittedName>
        <fullName evidence="6">ABC transporter</fullName>
    </submittedName>
</protein>
<dbReference type="Gene3D" id="3.40.50.300">
    <property type="entry name" value="P-loop containing nucleotide triphosphate hydrolases"/>
    <property type="match status" value="1"/>
</dbReference>
<dbReference type="InterPro" id="IPR017911">
    <property type="entry name" value="MacB-like_ATP-bd"/>
</dbReference>
<accession>A0A2N5J9E5</accession>
<dbReference type="GO" id="GO:0022857">
    <property type="term" value="F:transmembrane transporter activity"/>
    <property type="evidence" value="ECO:0007669"/>
    <property type="project" value="TreeGrafter"/>
</dbReference>
<dbReference type="EMBL" id="NMWU01000024">
    <property type="protein sequence ID" value="PLS30830.1"/>
    <property type="molecule type" value="Genomic_DNA"/>
</dbReference>
<dbReference type="GO" id="GO:0016887">
    <property type="term" value="F:ATP hydrolysis activity"/>
    <property type="evidence" value="ECO:0007669"/>
    <property type="project" value="InterPro"/>
</dbReference>
<dbReference type="PANTHER" id="PTHR24220">
    <property type="entry name" value="IMPORT ATP-BINDING PROTEIN"/>
    <property type="match status" value="1"/>
</dbReference>
<evidence type="ECO:0000313" key="7">
    <source>
        <dbReference type="Proteomes" id="UP000235050"/>
    </source>
</evidence>
<dbReference type="InterPro" id="IPR003593">
    <property type="entry name" value="AAA+_ATPase"/>
</dbReference>
<dbReference type="InterPro" id="IPR003439">
    <property type="entry name" value="ABC_transporter-like_ATP-bd"/>
</dbReference>
<evidence type="ECO:0000313" key="6">
    <source>
        <dbReference type="EMBL" id="PLS30830.1"/>
    </source>
</evidence>
<gene>
    <name evidence="6" type="ORF">Uis1B_1412</name>
</gene>
<dbReference type="PROSITE" id="PS00211">
    <property type="entry name" value="ABC_TRANSPORTER_1"/>
    <property type="match status" value="1"/>
</dbReference>
<dbReference type="PROSITE" id="PS50893">
    <property type="entry name" value="ABC_TRANSPORTER_2"/>
    <property type="match status" value="1"/>
</dbReference>
<feature type="region of interest" description="Disordered" evidence="4">
    <location>
        <begin position="1"/>
        <end position="30"/>
    </location>
</feature>
<name>A0A2N5J9E5_9BIFI</name>
<keyword evidence="2" id="KW-0547">Nucleotide-binding</keyword>
<dbReference type="FunFam" id="3.40.50.300:FF:000032">
    <property type="entry name" value="Export ABC transporter ATP-binding protein"/>
    <property type="match status" value="1"/>
</dbReference>
<dbReference type="Pfam" id="PF00005">
    <property type="entry name" value="ABC_tran"/>
    <property type="match status" value="1"/>
</dbReference>
<dbReference type="CDD" id="cd03255">
    <property type="entry name" value="ABC_MJ0796_LolCDE_FtsE"/>
    <property type="match status" value="1"/>
</dbReference>
<sequence length="299" mass="32796">MGRHTAVEPKSNGERRTFAAHGQDPVGRHRGGVAEIPTLMDSQPMGGRLPVAIEAIGLVKDYGEGENVVHALRGVNVSFERGMFTAIMGPSGSGKSTLMHTMAGLDSATRGHILFDGADITEMNDRQLTLLRRRKIGFIFQSFNLLPMFTAEQNILMPLTLAGSKPDRVWLRTLARTLGIEHRLNHRPSELSGGQQQRVAIARALITKPKLVFADEPTGNLDSVSSGEVLDFLRRSVRELGQTIIMVTHDAVAASYADRAIVFADGAIVADERNPTPERMNELLMEERRNASAHTRTSR</sequence>
<dbReference type="Proteomes" id="UP000235050">
    <property type="component" value="Unassembled WGS sequence"/>
</dbReference>
<dbReference type="InterPro" id="IPR017871">
    <property type="entry name" value="ABC_transporter-like_CS"/>
</dbReference>
<evidence type="ECO:0000256" key="3">
    <source>
        <dbReference type="ARBA" id="ARBA00022840"/>
    </source>
</evidence>
<organism evidence="6 7">
    <name type="scientific">Bifidobacterium margollesii</name>
    <dbReference type="NCBI Taxonomy" id="2020964"/>
    <lineage>
        <taxon>Bacteria</taxon>
        <taxon>Bacillati</taxon>
        <taxon>Actinomycetota</taxon>
        <taxon>Actinomycetes</taxon>
        <taxon>Bifidobacteriales</taxon>
        <taxon>Bifidobacteriaceae</taxon>
        <taxon>Bifidobacterium</taxon>
    </lineage>
</organism>
<evidence type="ECO:0000256" key="1">
    <source>
        <dbReference type="ARBA" id="ARBA00022448"/>
    </source>
</evidence>
<evidence type="ECO:0000256" key="4">
    <source>
        <dbReference type="SAM" id="MobiDB-lite"/>
    </source>
</evidence>
<dbReference type="AlphaFoldDB" id="A0A2N5J9E5"/>
<dbReference type="SMART" id="SM00382">
    <property type="entry name" value="AAA"/>
    <property type="match status" value="1"/>
</dbReference>
<keyword evidence="1" id="KW-0813">Transport</keyword>
<feature type="compositionally biased region" description="Basic and acidic residues" evidence="4">
    <location>
        <begin position="1"/>
        <end position="17"/>
    </location>
</feature>
<dbReference type="GO" id="GO:0098796">
    <property type="term" value="C:membrane protein complex"/>
    <property type="evidence" value="ECO:0007669"/>
    <property type="project" value="UniProtKB-ARBA"/>
</dbReference>
<dbReference type="InterPro" id="IPR015854">
    <property type="entry name" value="ABC_transpr_LolD-like"/>
</dbReference>
<keyword evidence="7" id="KW-1185">Reference proteome</keyword>
<proteinExistence type="predicted"/>
<comment type="caution">
    <text evidence="6">The sequence shown here is derived from an EMBL/GenBank/DDBJ whole genome shotgun (WGS) entry which is preliminary data.</text>
</comment>
<dbReference type="GO" id="GO:0005886">
    <property type="term" value="C:plasma membrane"/>
    <property type="evidence" value="ECO:0007669"/>
    <property type="project" value="TreeGrafter"/>
</dbReference>
<dbReference type="GO" id="GO:0005524">
    <property type="term" value="F:ATP binding"/>
    <property type="evidence" value="ECO:0007669"/>
    <property type="project" value="UniProtKB-KW"/>
</dbReference>
<dbReference type="SUPFAM" id="SSF52540">
    <property type="entry name" value="P-loop containing nucleoside triphosphate hydrolases"/>
    <property type="match status" value="1"/>
</dbReference>
<feature type="domain" description="ABC transporter" evidence="5">
    <location>
        <begin position="53"/>
        <end position="290"/>
    </location>
</feature>